<dbReference type="Pfam" id="PF02978">
    <property type="entry name" value="SRP_SPB"/>
    <property type="match status" value="1"/>
</dbReference>
<dbReference type="STRING" id="517418.Ctha_2465"/>
<dbReference type="InterPro" id="IPR004125">
    <property type="entry name" value="Signal_recog_particle_SRP54_M"/>
</dbReference>
<dbReference type="InterPro" id="IPR027417">
    <property type="entry name" value="P-loop_NTPase"/>
</dbReference>
<keyword evidence="6 9" id="KW-0733">Signal recognition particle</keyword>
<dbReference type="GO" id="GO:0006614">
    <property type="term" value="P:SRP-dependent cotranslational protein targeting to membrane"/>
    <property type="evidence" value="ECO:0007669"/>
    <property type="project" value="InterPro"/>
</dbReference>
<gene>
    <name evidence="9" type="primary">ffh</name>
    <name evidence="13" type="ordered locus">Ctha_2465</name>
</gene>
<sequence length="449" mass="50110">MFESLSDKLEHALKKLSGQAKINEINIGMAMRDIKRALLDADVNYKVTKNFVEQVRKQALGEEVIKSVSPAQMIVKIVHDELVKAMGGEQKDINLKTSRMPAVIMVAGLQGSGKTTFTAKLANLLKKKGRAPLLIAADVYRPAAIEQLKTLGAQIGVPVFSIEEKDALKAAKQGIEFAKQNSKNVAIVDTAGRLQIDEEMMAEAERLKRELSPEEILFVVDSMIGQEAVNTAKVFNDRLDFDGVVLTKMDGDTRGGAALSIKTVVDKPIKFLSQGEKVDDLDIFYPERMAQRILGMGDIVSFVEKAQETLDLEKTQKLQKRLIENEFNLEDFYEQLQELKKMGSLQNLIDMIPGLSKVVPKQEIDESNLKVIEAIINSMTKDERQKPGIINGSRRSRIAKGSGTRVQDVNMLLKQFMEMKKMMKSVTKMAKSGRKITAQNIPFNRLMQP</sequence>
<organism evidence="13 14">
    <name type="scientific">Chloroherpeton thalassium (strain ATCC 35110 / GB-78)</name>
    <dbReference type="NCBI Taxonomy" id="517418"/>
    <lineage>
        <taxon>Bacteria</taxon>
        <taxon>Pseudomonadati</taxon>
        <taxon>Chlorobiota</taxon>
        <taxon>Chlorobiia</taxon>
        <taxon>Chlorobiales</taxon>
        <taxon>Chloroherpetonaceae</taxon>
        <taxon>Chloroherpeton</taxon>
    </lineage>
</organism>
<dbReference type="GO" id="GO:0005525">
    <property type="term" value="F:GTP binding"/>
    <property type="evidence" value="ECO:0007669"/>
    <property type="project" value="UniProtKB-UniRule"/>
</dbReference>
<keyword evidence="3 9" id="KW-0378">Hydrolase</keyword>
<keyword evidence="4 9" id="KW-0694">RNA-binding</keyword>
<evidence type="ECO:0000313" key="14">
    <source>
        <dbReference type="Proteomes" id="UP000001208"/>
    </source>
</evidence>
<dbReference type="GO" id="GO:0003924">
    <property type="term" value="F:GTPase activity"/>
    <property type="evidence" value="ECO:0007669"/>
    <property type="project" value="UniProtKB-UniRule"/>
</dbReference>
<comment type="function">
    <text evidence="9">Involved in targeting and insertion of nascent membrane proteins into the cytoplasmic membrane. Binds to the hydrophobic signal sequence of the ribosome-nascent chain (RNC) as it emerges from the ribosomes. The SRP-RNC complex is then targeted to the cytoplasmic membrane where it interacts with the SRP receptor FtsY.</text>
</comment>
<evidence type="ECO:0000313" key="13">
    <source>
        <dbReference type="EMBL" id="ACF14914.1"/>
    </source>
</evidence>
<dbReference type="HAMAP" id="MF_00306">
    <property type="entry name" value="SRP54"/>
    <property type="match status" value="1"/>
</dbReference>
<protein>
    <recommendedName>
        <fullName evidence="9">Signal recognition particle protein</fullName>
        <ecNumber evidence="9">3.6.5.4</ecNumber>
    </recommendedName>
    <alternativeName>
        <fullName evidence="9">Fifty-four homolog</fullName>
    </alternativeName>
</protein>
<feature type="binding site" evidence="9">
    <location>
        <begin position="247"/>
        <end position="250"/>
    </location>
    <ligand>
        <name>GTP</name>
        <dbReference type="ChEBI" id="CHEBI:37565"/>
    </ligand>
</feature>
<comment type="domain">
    <text evidence="9">Composed of three domains: the N-terminal N domain, which is responsible for interactions with the ribosome, the central G domain, which binds GTP, and the C-terminal M domain, which binds the RNA and the signal sequence of the RNC.</text>
</comment>
<evidence type="ECO:0000259" key="11">
    <source>
        <dbReference type="SMART" id="SM00962"/>
    </source>
</evidence>
<dbReference type="Pfam" id="PF02881">
    <property type="entry name" value="SRP54_N"/>
    <property type="match status" value="1"/>
</dbReference>
<keyword evidence="9" id="KW-0963">Cytoplasm</keyword>
<dbReference type="Gene3D" id="1.10.260.30">
    <property type="entry name" value="Signal recognition particle, SRP54 subunit, M-domain"/>
    <property type="match status" value="1"/>
</dbReference>
<keyword evidence="7 9" id="KW-0687">Ribonucleoprotein</keyword>
<dbReference type="SMART" id="SM00962">
    <property type="entry name" value="SRP54"/>
    <property type="match status" value="1"/>
</dbReference>
<dbReference type="InterPro" id="IPR000897">
    <property type="entry name" value="SRP54_GTPase_dom"/>
</dbReference>
<dbReference type="SMART" id="SM00382">
    <property type="entry name" value="AAA"/>
    <property type="match status" value="1"/>
</dbReference>
<dbReference type="GO" id="GO:0048500">
    <property type="term" value="C:signal recognition particle"/>
    <property type="evidence" value="ECO:0007669"/>
    <property type="project" value="UniProtKB-UniRule"/>
</dbReference>
<feature type="binding site" evidence="9">
    <location>
        <begin position="108"/>
        <end position="115"/>
    </location>
    <ligand>
        <name>GTP</name>
        <dbReference type="ChEBI" id="CHEBI:37565"/>
    </ligand>
</feature>
<dbReference type="Proteomes" id="UP000001208">
    <property type="component" value="Chromosome"/>
</dbReference>
<dbReference type="PANTHER" id="PTHR11564">
    <property type="entry name" value="SIGNAL RECOGNITION PARTICLE 54K PROTEIN SRP54"/>
    <property type="match status" value="1"/>
</dbReference>
<dbReference type="PANTHER" id="PTHR11564:SF5">
    <property type="entry name" value="SIGNAL RECOGNITION PARTICLE SUBUNIT SRP54"/>
    <property type="match status" value="1"/>
</dbReference>
<dbReference type="RefSeq" id="WP_012500996.1">
    <property type="nucleotide sequence ID" value="NC_011026.1"/>
</dbReference>
<dbReference type="OrthoDB" id="9804720at2"/>
<dbReference type="CDD" id="cd18539">
    <property type="entry name" value="SRP_G"/>
    <property type="match status" value="1"/>
</dbReference>
<dbReference type="InterPro" id="IPR003593">
    <property type="entry name" value="AAA+_ATPase"/>
</dbReference>
<dbReference type="InterPro" id="IPR004780">
    <property type="entry name" value="SRP"/>
</dbReference>
<feature type="domain" description="AAA+ ATPase" evidence="10">
    <location>
        <begin position="100"/>
        <end position="276"/>
    </location>
</feature>
<proteinExistence type="inferred from homology"/>
<accession>B3QXJ9</accession>
<evidence type="ECO:0000259" key="10">
    <source>
        <dbReference type="SMART" id="SM00382"/>
    </source>
</evidence>
<comment type="catalytic activity">
    <reaction evidence="8 9">
        <text>GTP + H2O = GDP + phosphate + H(+)</text>
        <dbReference type="Rhea" id="RHEA:19669"/>
        <dbReference type="ChEBI" id="CHEBI:15377"/>
        <dbReference type="ChEBI" id="CHEBI:15378"/>
        <dbReference type="ChEBI" id="CHEBI:37565"/>
        <dbReference type="ChEBI" id="CHEBI:43474"/>
        <dbReference type="ChEBI" id="CHEBI:58189"/>
        <dbReference type="EC" id="3.6.5.4"/>
    </reaction>
</comment>
<dbReference type="Gene3D" id="1.20.120.140">
    <property type="entry name" value="Signal recognition particle SRP54, nucleotide-binding domain"/>
    <property type="match status" value="1"/>
</dbReference>
<dbReference type="InterPro" id="IPR036891">
    <property type="entry name" value="Signal_recog_part_SRP54_M_sf"/>
</dbReference>
<dbReference type="InterPro" id="IPR013822">
    <property type="entry name" value="Signal_recog_particl_SRP54_hlx"/>
</dbReference>
<feature type="domain" description="SRP54-type proteins GTP-binding" evidence="11">
    <location>
        <begin position="101"/>
        <end position="295"/>
    </location>
</feature>
<dbReference type="Pfam" id="PF00448">
    <property type="entry name" value="SRP54"/>
    <property type="match status" value="1"/>
</dbReference>
<dbReference type="AlphaFoldDB" id="B3QXJ9"/>
<evidence type="ECO:0000256" key="7">
    <source>
        <dbReference type="ARBA" id="ARBA00023274"/>
    </source>
</evidence>
<evidence type="ECO:0000256" key="9">
    <source>
        <dbReference type="HAMAP-Rule" id="MF_00306"/>
    </source>
</evidence>
<keyword evidence="14" id="KW-1185">Reference proteome</keyword>
<feature type="binding site" evidence="9">
    <location>
        <begin position="189"/>
        <end position="193"/>
    </location>
    <ligand>
        <name>GTP</name>
        <dbReference type="ChEBI" id="CHEBI:37565"/>
    </ligand>
</feature>
<evidence type="ECO:0000256" key="1">
    <source>
        <dbReference type="ARBA" id="ARBA00005450"/>
    </source>
</evidence>
<comment type="subcellular location">
    <subcellularLocation>
        <location evidence="9">Cytoplasm</location>
    </subcellularLocation>
    <text evidence="9">The SRP-RNC complex is targeted to the cytoplasmic membrane.</text>
</comment>
<dbReference type="InterPro" id="IPR022941">
    <property type="entry name" value="SRP54"/>
</dbReference>
<dbReference type="eggNOG" id="COG0541">
    <property type="taxonomic scope" value="Bacteria"/>
</dbReference>
<dbReference type="EMBL" id="CP001100">
    <property type="protein sequence ID" value="ACF14914.1"/>
    <property type="molecule type" value="Genomic_DNA"/>
</dbReference>
<dbReference type="NCBIfam" id="TIGR00959">
    <property type="entry name" value="ffh"/>
    <property type="match status" value="1"/>
</dbReference>
<comment type="similarity">
    <text evidence="1 9">Belongs to the GTP-binding SRP family. SRP54 subfamily.</text>
</comment>
<dbReference type="EC" id="3.6.5.4" evidence="9"/>
<dbReference type="HOGENOM" id="CLU_009301_6_0_10"/>
<keyword evidence="2 9" id="KW-0547">Nucleotide-binding</keyword>
<evidence type="ECO:0000259" key="12">
    <source>
        <dbReference type="SMART" id="SM00963"/>
    </source>
</evidence>
<evidence type="ECO:0000256" key="5">
    <source>
        <dbReference type="ARBA" id="ARBA00023134"/>
    </source>
</evidence>
<evidence type="ECO:0000256" key="6">
    <source>
        <dbReference type="ARBA" id="ARBA00023135"/>
    </source>
</evidence>
<reference evidence="13 14" key="1">
    <citation type="submission" date="2008-06" db="EMBL/GenBank/DDBJ databases">
        <title>Complete sequence of Chloroherpeton thalassium ATCC 35110.</title>
        <authorList>
            <consortium name="US DOE Joint Genome Institute"/>
            <person name="Lucas S."/>
            <person name="Copeland A."/>
            <person name="Lapidus A."/>
            <person name="Glavina del Rio T."/>
            <person name="Dalin E."/>
            <person name="Tice H."/>
            <person name="Bruce D."/>
            <person name="Goodwin L."/>
            <person name="Pitluck S."/>
            <person name="Schmutz J."/>
            <person name="Larimer F."/>
            <person name="Land M."/>
            <person name="Hauser L."/>
            <person name="Kyrpides N."/>
            <person name="Mikhailova N."/>
            <person name="Liu Z."/>
            <person name="Li T."/>
            <person name="Zhao F."/>
            <person name="Overmann J."/>
            <person name="Bryant D.A."/>
            <person name="Richardson P."/>
        </authorList>
    </citation>
    <scope>NUCLEOTIDE SEQUENCE [LARGE SCALE GENOMIC DNA]</scope>
    <source>
        <strain evidence="14">ATCC 35110 / GB-78</strain>
    </source>
</reference>
<evidence type="ECO:0000256" key="2">
    <source>
        <dbReference type="ARBA" id="ARBA00022741"/>
    </source>
</evidence>
<dbReference type="SUPFAM" id="SSF47446">
    <property type="entry name" value="Signal peptide-binding domain"/>
    <property type="match status" value="1"/>
</dbReference>
<dbReference type="KEGG" id="cts:Ctha_2465"/>
<keyword evidence="5 9" id="KW-0342">GTP-binding</keyword>
<evidence type="ECO:0000256" key="4">
    <source>
        <dbReference type="ARBA" id="ARBA00022884"/>
    </source>
</evidence>
<evidence type="ECO:0000256" key="3">
    <source>
        <dbReference type="ARBA" id="ARBA00022801"/>
    </source>
</evidence>
<dbReference type="Gene3D" id="3.40.50.300">
    <property type="entry name" value="P-loop containing nucleotide triphosphate hydrolases"/>
    <property type="match status" value="1"/>
</dbReference>
<dbReference type="GO" id="GO:0008312">
    <property type="term" value="F:7S RNA binding"/>
    <property type="evidence" value="ECO:0007669"/>
    <property type="project" value="InterPro"/>
</dbReference>
<name>B3QXJ9_CHLT3</name>
<comment type="subunit">
    <text evidence="9">Part of the signal recognition particle protein translocation system, which is composed of SRP and FtsY.</text>
</comment>
<dbReference type="SMART" id="SM00963">
    <property type="entry name" value="SRP54_N"/>
    <property type="match status" value="1"/>
</dbReference>
<dbReference type="SUPFAM" id="SSF52540">
    <property type="entry name" value="P-loop containing nucleoside triphosphate hydrolases"/>
    <property type="match status" value="1"/>
</dbReference>
<dbReference type="InterPro" id="IPR042101">
    <property type="entry name" value="SRP54_N_sf"/>
</dbReference>
<feature type="domain" description="Signal recognition particle SRP54 helical bundle" evidence="12">
    <location>
        <begin position="1"/>
        <end position="86"/>
    </location>
</feature>
<evidence type="ECO:0000256" key="8">
    <source>
        <dbReference type="ARBA" id="ARBA00048027"/>
    </source>
</evidence>